<evidence type="ECO:0000256" key="6">
    <source>
        <dbReference type="ARBA" id="ARBA00022964"/>
    </source>
</evidence>
<dbReference type="RefSeq" id="WP_186945646.1">
    <property type="nucleotide sequence ID" value="NZ_JACOGF010000001.1"/>
</dbReference>
<dbReference type="PANTHER" id="PTHR19865">
    <property type="entry name" value="U3 SMALL NUCLEOLAR RNA INTERACTING PROTEIN 2"/>
    <property type="match status" value="1"/>
</dbReference>
<feature type="repeat" description="WD" evidence="9">
    <location>
        <begin position="416"/>
        <end position="447"/>
    </location>
</feature>
<dbReference type="InterPro" id="IPR005123">
    <property type="entry name" value="Oxoglu/Fe-dep_dioxygenase_dom"/>
</dbReference>
<dbReference type="InterPro" id="IPR044862">
    <property type="entry name" value="Pro_4_hyd_alph_FE2OG_OXY"/>
</dbReference>
<dbReference type="InterPro" id="IPR039241">
    <property type="entry name" value="Rrp9-like"/>
</dbReference>
<proteinExistence type="predicted"/>
<feature type="repeat" description="WD" evidence="9">
    <location>
        <begin position="329"/>
        <end position="369"/>
    </location>
</feature>
<evidence type="ECO:0000256" key="7">
    <source>
        <dbReference type="ARBA" id="ARBA00023002"/>
    </source>
</evidence>
<name>A0ABR6ZLZ1_9BURK</name>
<dbReference type="InterPro" id="IPR001680">
    <property type="entry name" value="WD40_rpt"/>
</dbReference>
<evidence type="ECO:0000313" key="12">
    <source>
        <dbReference type="Proteomes" id="UP000650424"/>
    </source>
</evidence>
<feature type="repeat" description="WD" evidence="9">
    <location>
        <begin position="248"/>
        <end position="288"/>
    </location>
</feature>
<keyword evidence="7" id="KW-0560">Oxidoreductase</keyword>
<evidence type="ECO:0000256" key="3">
    <source>
        <dbReference type="ARBA" id="ARBA00022723"/>
    </source>
</evidence>
<evidence type="ECO:0000256" key="8">
    <source>
        <dbReference type="ARBA" id="ARBA00023004"/>
    </source>
</evidence>
<dbReference type="PROSITE" id="PS00678">
    <property type="entry name" value="WD_REPEATS_1"/>
    <property type="match status" value="2"/>
</dbReference>
<organism evidence="11 12">
    <name type="scientific">Undibacterium hunanense</name>
    <dbReference type="NCBI Taxonomy" id="2762292"/>
    <lineage>
        <taxon>Bacteria</taxon>
        <taxon>Pseudomonadati</taxon>
        <taxon>Pseudomonadota</taxon>
        <taxon>Betaproteobacteria</taxon>
        <taxon>Burkholderiales</taxon>
        <taxon>Oxalobacteraceae</taxon>
        <taxon>Undibacterium</taxon>
    </lineage>
</organism>
<dbReference type="PRINTS" id="PR00320">
    <property type="entry name" value="GPROTEINBRPT"/>
</dbReference>
<evidence type="ECO:0000256" key="1">
    <source>
        <dbReference type="ARBA" id="ARBA00001961"/>
    </source>
</evidence>
<evidence type="ECO:0000256" key="5">
    <source>
        <dbReference type="ARBA" id="ARBA00022896"/>
    </source>
</evidence>
<dbReference type="InterPro" id="IPR006620">
    <property type="entry name" value="Pro_4_hyd_alph"/>
</dbReference>
<dbReference type="CDD" id="cd00200">
    <property type="entry name" value="WD40"/>
    <property type="match status" value="1"/>
</dbReference>
<keyword evidence="3" id="KW-0479">Metal-binding</keyword>
<dbReference type="Proteomes" id="UP000650424">
    <property type="component" value="Unassembled WGS sequence"/>
</dbReference>
<dbReference type="EMBL" id="JACOGF010000001">
    <property type="protein sequence ID" value="MBC3916425.1"/>
    <property type="molecule type" value="Genomic_DNA"/>
</dbReference>
<dbReference type="SUPFAM" id="SSF50978">
    <property type="entry name" value="WD40 repeat-like"/>
    <property type="match status" value="1"/>
</dbReference>
<reference evidence="11 12" key="1">
    <citation type="submission" date="2020-08" db="EMBL/GenBank/DDBJ databases">
        <title>Novel species isolated from subtropical streams in China.</title>
        <authorList>
            <person name="Lu H."/>
        </authorList>
    </citation>
    <scope>NUCLEOTIDE SEQUENCE [LARGE SCALE GENOMIC DNA]</scope>
    <source>
        <strain evidence="11 12">CY18W</strain>
    </source>
</reference>
<comment type="caution">
    <text evidence="11">The sequence shown here is derived from an EMBL/GenBank/DDBJ whole genome shotgun (WGS) entry which is preliminary data.</text>
</comment>
<dbReference type="PROSITE" id="PS51471">
    <property type="entry name" value="FE2OG_OXY"/>
    <property type="match status" value="1"/>
</dbReference>
<accession>A0ABR6ZLZ1</accession>
<dbReference type="InterPro" id="IPR019775">
    <property type="entry name" value="WD40_repeat_CS"/>
</dbReference>
<dbReference type="SMART" id="SM00702">
    <property type="entry name" value="P4Hc"/>
    <property type="match status" value="1"/>
</dbReference>
<evidence type="ECO:0000259" key="10">
    <source>
        <dbReference type="PROSITE" id="PS51471"/>
    </source>
</evidence>
<dbReference type="Gene3D" id="2.130.10.10">
    <property type="entry name" value="YVTN repeat-like/Quinoprotein amine dehydrogenase"/>
    <property type="match status" value="3"/>
</dbReference>
<dbReference type="Pfam" id="PF13640">
    <property type="entry name" value="2OG-FeII_Oxy_3"/>
    <property type="match status" value="1"/>
</dbReference>
<dbReference type="SMART" id="SM00320">
    <property type="entry name" value="WD40"/>
    <property type="match status" value="7"/>
</dbReference>
<keyword evidence="2 9" id="KW-0853">WD repeat</keyword>
<comment type="cofactor">
    <cofactor evidence="1">
        <name>L-ascorbate</name>
        <dbReference type="ChEBI" id="CHEBI:38290"/>
    </cofactor>
</comment>
<keyword evidence="6" id="KW-0223">Dioxygenase</keyword>
<dbReference type="InterPro" id="IPR015943">
    <property type="entry name" value="WD40/YVTN_repeat-like_dom_sf"/>
</dbReference>
<keyword evidence="4" id="KW-0677">Repeat</keyword>
<evidence type="ECO:0000256" key="2">
    <source>
        <dbReference type="ARBA" id="ARBA00022574"/>
    </source>
</evidence>
<dbReference type="InterPro" id="IPR020472">
    <property type="entry name" value="WD40_PAC1"/>
</dbReference>
<keyword evidence="5" id="KW-0847">Vitamin C</keyword>
<evidence type="ECO:0000313" key="11">
    <source>
        <dbReference type="EMBL" id="MBC3916425.1"/>
    </source>
</evidence>
<feature type="domain" description="Fe2OG dioxygenase" evidence="10">
    <location>
        <begin position="87"/>
        <end position="197"/>
    </location>
</feature>
<keyword evidence="12" id="KW-1185">Reference proteome</keyword>
<dbReference type="PROSITE" id="PS50082">
    <property type="entry name" value="WD_REPEATS_2"/>
    <property type="match status" value="3"/>
</dbReference>
<dbReference type="Gene3D" id="2.60.120.620">
    <property type="entry name" value="q2cbj1_9rhob like domain"/>
    <property type="match status" value="1"/>
</dbReference>
<evidence type="ECO:0000256" key="4">
    <source>
        <dbReference type="ARBA" id="ARBA00022737"/>
    </source>
</evidence>
<gene>
    <name evidence="11" type="ORF">H8L32_02890</name>
</gene>
<sequence length="491" mass="54372">MLIHDFLSAEECQHYISLAENAGFQSAETDYPPSYRNNDRLVMDNPLLAARLFQRLNLRLDQRLNTRLQEHEQAAAIRTIEGWQLHGINERLRFCRYRPHQQFNIHQDGVHFRHAGYQSKLTFMIYLSDEADFDGGDTVFFDAGPESASAEAGILGRITPKAGSLILFDHSLWHAGEVVTRGVKHILRSDLMYRQQPALYTEAKTAFTPAHQGYVWAMAKLPQGRIASAGRDTSIRIWQDDGSPANVLHGHSQSVLGLAVSHQQRLASVSRDRSLRLWNLETGLCEKTVRAHDAAVLGICSLPASGLATCSADHSIKLWTDDAEYMASLHGHTGWVWAISPLSDNLLASASEDGTVRLWNIRQRQCVAVLPGDIALRCLTASEDGDSLVTGDINGTLTVWSGLIELSNRPTITRQLQAHHAAVRSIRFLSADLLVSSGEDKCVKLWSKLGDMPVSSSSHANFVTDILVHDHGNYLSCSYDGSIRMHAAPGI</sequence>
<dbReference type="Pfam" id="PF00400">
    <property type="entry name" value="WD40"/>
    <property type="match status" value="7"/>
</dbReference>
<dbReference type="InterPro" id="IPR036322">
    <property type="entry name" value="WD40_repeat_dom_sf"/>
</dbReference>
<dbReference type="PROSITE" id="PS50294">
    <property type="entry name" value="WD_REPEATS_REGION"/>
    <property type="match status" value="3"/>
</dbReference>
<dbReference type="SUPFAM" id="SSF51197">
    <property type="entry name" value="Clavaminate synthase-like"/>
    <property type="match status" value="1"/>
</dbReference>
<keyword evidence="8" id="KW-0408">Iron</keyword>
<dbReference type="PANTHER" id="PTHR19865:SF2">
    <property type="entry name" value="F-BOX AND WD REPEAT DOMAIN-CONTAINING 11-A"/>
    <property type="match status" value="1"/>
</dbReference>
<protein>
    <submittedName>
        <fullName evidence="11">2OG-Fe(II) oxygenase</fullName>
    </submittedName>
</protein>
<evidence type="ECO:0000256" key="9">
    <source>
        <dbReference type="PROSITE-ProRule" id="PRU00221"/>
    </source>
</evidence>